<feature type="transmembrane region" description="Helical" evidence="6">
    <location>
        <begin position="187"/>
        <end position="210"/>
    </location>
</feature>
<dbReference type="Pfam" id="PF13000">
    <property type="entry name" value="Acatn"/>
    <property type="match status" value="2"/>
</dbReference>
<dbReference type="InterPro" id="IPR036259">
    <property type="entry name" value="MFS_trans_sf"/>
</dbReference>
<dbReference type="InterPro" id="IPR024371">
    <property type="entry name" value="AcetylCoA_trans_1-like"/>
</dbReference>
<name>A0A922I4W0_DERFA</name>
<dbReference type="InterPro" id="IPR004752">
    <property type="entry name" value="AmpG_permease/AT-1"/>
</dbReference>
<comment type="caution">
    <text evidence="7">The sequence shown here is derived from an EMBL/GenBank/DDBJ whole genome shotgun (WGS) entry which is preliminary data.</text>
</comment>
<feature type="transmembrane region" description="Helical" evidence="6">
    <location>
        <begin position="151"/>
        <end position="167"/>
    </location>
</feature>
<dbReference type="SUPFAM" id="SSF103473">
    <property type="entry name" value="MFS general substrate transporter"/>
    <property type="match status" value="1"/>
</dbReference>
<keyword evidence="2 6" id="KW-0812">Transmembrane</keyword>
<evidence type="ECO:0000313" key="8">
    <source>
        <dbReference type="Proteomes" id="UP000790347"/>
    </source>
</evidence>
<dbReference type="Proteomes" id="UP000790347">
    <property type="component" value="Unassembled WGS sequence"/>
</dbReference>
<feature type="transmembrane region" description="Helical" evidence="6">
    <location>
        <begin position="350"/>
        <end position="372"/>
    </location>
</feature>
<keyword evidence="4 6" id="KW-0472">Membrane</keyword>
<organism evidence="7 8">
    <name type="scientific">Dermatophagoides farinae</name>
    <name type="common">American house dust mite</name>
    <dbReference type="NCBI Taxonomy" id="6954"/>
    <lineage>
        <taxon>Eukaryota</taxon>
        <taxon>Metazoa</taxon>
        <taxon>Ecdysozoa</taxon>
        <taxon>Arthropoda</taxon>
        <taxon>Chelicerata</taxon>
        <taxon>Arachnida</taxon>
        <taxon>Acari</taxon>
        <taxon>Acariformes</taxon>
        <taxon>Sarcoptiformes</taxon>
        <taxon>Astigmata</taxon>
        <taxon>Psoroptidia</taxon>
        <taxon>Analgoidea</taxon>
        <taxon>Pyroglyphidae</taxon>
        <taxon>Dermatophagoidinae</taxon>
        <taxon>Dermatophagoides</taxon>
    </lineage>
</organism>
<feature type="transmembrane region" description="Helical" evidence="6">
    <location>
        <begin position="288"/>
        <end position="308"/>
    </location>
</feature>
<evidence type="ECO:0000256" key="3">
    <source>
        <dbReference type="ARBA" id="ARBA00022989"/>
    </source>
</evidence>
<dbReference type="PANTHER" id="PTHR12778">
    <property type="entry name" value="SOLUTE CARRIER FAMILY 33 ACETYL-COA TRANSPORTER -RELATED"/>
    <property type="match status" value="1"/>
</dbReference>
<feature type="transmembrane region" description="Helical" evidence="6">
    <location>
        <begin position="231"/>
        <end position="252"/>
    </location>
</feature>
<feature type="compositionally biased region" description="Basic residues" evidence="5">
    <location>
        <begin position="1"/>
        <end position="19"/>
    </location>
</feature>
<dbReference type="GO" id="GO:0016020">
    <property type="term" value="C:membrane"/>
    <property type="evidence" value="ECO:0007669"/>
    <property type="project" value="UniProtKB-SubCell"/>
</dbReference>
<feature type="transmembrane region" description="Helical" evidence="6">
    <location>
        <begin position="88"/>
        <end position="105"/>
    </location>
</feature>
<feature type="transmembrane region" description="Helical" evidence="6">
    <location>
        <begin position="384"/>
        <end position="408"/>
    </location>
</feature>
<feature type="transmembrane region" description="Helical" evidence="6">
    <location>
        <begin position="52"/>
        <end position="76"/>
    </location>
</feature>
<dbReference type="EMBL" id="ASGP02000003">
    <property type="protein sequence ID" value="KAH9518026.1"/>
    <property type="molecule type" value="Genomic_DNA"/>
</dbReference>
<evidence type="ECO:0000256" key="2">
    <source>
        <dbReference type="ARBA" id="ARBA00022692"/>
    </source>
</evidence>
<evidence type="ECO:0000256" key="6">
    <source>
        <dbReference type="SAM" id="Phobius"/>
    </source>
</evidence>
<dbReference type="GO" id="GO:0008521">
    <property type="term" value="F:acetyl-CoA transmembrane transporter activity"/>
    <property type="evidence" value="ECO:0007669"/>
    <property type="project" value="InterPro"/>
</dbReference>
<evidence type="ECO:0000256" key="4">
    <source>
        <dbReference type="ARBA" id="ARBA00023136"/>
    </source>
</evidence>
<feature type="transmembrane region" description="Helical" evidence="6">
    <location>
        <begin position="320"/>
        <end position="338"/>
    </location>
</feature>
<dbReference type="GO" id="GO:0035348">
    <property type="term" value="P:acetyl-CoA transmembrane transport"/>
    <property type="evidence" value="ECO:0007669"/>
    <property type="project" value="InterPro"/>
</dbReference>
<feature type="transmembrane region" description="Helical" evidence="6">
    <location>
        <begin position="493"/>
        <end position="510"/>
    </location>
</feature>
<keyword evidence="8" id="KW-1185">Reference proteome</keyword>
<keyword evidence="3 6" id="KW-1133">Transmembrane helix</keyword>
<feature type="transmembrane region" description="Helical" evidence="6">
    <location>
        <begin position="120"/>
        <end position="139"/>
    </location>
</feature>
<dbReference type="Gene3D" id="1.20.1250.20">
    <property type="entry name" value="MFS general substrate transporter like domains"/>
    <property type="match status" value="1"/>
</dbReference>
<reference evidence="7" key="1">
    <citation type="submission" date="2013-05" db="EMBL/GenBank/DDBJ databases">
        <authorList>
            <person name="Yim A.K.Y."/>
            <person name="Chan T.F."/>
            <person name="Ji K.M."/>
            <person name="Liu X.Y."/>
            <person name="Zhou J.W."/>
            <person name="Li R.Q."/>
            <person name="Yang K.Y."/>
            <person name="Li J."/>
            <person name="Li M."/>
            <person name="Law P.T.W."/>
            <person name="Wu Y.L."/>
            <person name="Cai Z.L."/>
            <person name="Qin H."/>
            <person name="Bao Y."/>
            <person name="Leung R.K.K."/>
            <person name="Ng P.K.S."/>
            <person name="Zou J."/>
            <person name="Zhong X.J."/>
            <person name="Ran P.X."/>
            <person name="Zhong N.S."/>
            <person name="Liu Z.G."/>
            <person name="Tsui S.K.W."/>
        </authorList>
    </citation>
    <scope>NUCLEOTIDE SEQUENCE</scope>
    <source>
        <strain evidence="7">Derf</strain>
        <tissue evidence="7">Whole organism</tissue>
    </source>
</reference>
<accession>A0A922I4W0</accession>
<evidence type="ECO:0000256" key="5">
    <source>
        <dbReference type="SAM" id="MobiDB-lite"/>
    </source>
</evidence>
<evidence type="ECO:0008006" key="9">
    <source>
        <dbReference type="Google" id="ProtNLM"/>
    </source>
</evidence>
<proteinExistence type="predicted"/>
<dbReference type="AlphaFoldDB" id="A0A922I4W0"/>
<reference evidence="7" key="2">
    <citation type="journal article" date="2022" name="Res Sq">
        <title>Comparative Genomics Reveals Insights into the Divergent Evolution of Astigmatic Mites and Household Pest Adaptations.</title>
        <authorList>
            <person name="Xiong Q."/>
            <person name="Wan A.T.-Y."/>
            <person name="Liu X.-Y."/>
            <person name="Fung C.S.-H."/>
            <person name="Xiao X."/>
            <person name="Malainual N."/>
            <person name="Hou J."/>
            <person name="Wang L."/>
            <person name="Wang M."/>
            <person name="Yang K."/>
            <person name="Cui Y."/>
            <person name="Leung E."/>
            <person name="Nong W."/>
            <person name="Shin S.-K."/>
            <person name="Au S."/>
            <person name="Jeong K.Y."/>
            <person name="Chew F.T."/>
            <person name="Hui J."/>
            <person name="Leung T.F."/>
            <person name="Tungtrongchitr A."/>
            <person name="Zhong N."/>
            <person name="Liu Z."/>
            <person name="Tsui S."/>
        </authorList>
    </citation>
    <scope>NUCLEOTIDE SEQUENCE</scope>
    <source>
        <strain evidence="7">Derf</strain>
        <tissue evidence="7">Whole organism</tissue>
    </source>
</reference>
<protein>
    <recommendedName>
        <fullName evidence="9">Acetyl-coenzyme A transporter 1-like</fullName>
    </recommendedName>
</protein>
<evidence type="ECO:0000313" key="7">
    <source>
        <dbReference type="EMBL" id="KAH9518026.1"/>
    </source>
</evidence>
<sequence length="539" mass="61445">MERKKHSSSNQRRQQKHHERIQNSFDNEESDEQSTSIRNVQQPNLQGDYLNIAILLFLYLLQGIPIGLISGVPLLLLNHGIGYSQQAIFSFAIWPFSCKLLWAPIVDSVYSSRFGRRKSWMIPAQYLIGAFMIIISYCLDSMINAIDGPNIYLLTAMFLILNFLAATQDIAVDGWALTMLKPWNVGYASTCNTVGQTSGYFLGYVVFLILESPRFANYFRDEPQTEGLVSLHGFFFFWGIVFIVATTMVMIFKREKPSVHENGEENMSIRQTYSRLIQIMKLGPVQNFAAVLLTCKIGFAITDAATGLKLKEAGLPMDHIALMAIPMLPLQMILPWIIGRYTNGPRPLDVFLRAYPFRLIFCFIFAGLLWWTRTLYDRYSYFPLYYYVVLIILYALHQITVYSMYVAIMAFHAKISDPSIGGTYMTLLNTITNLGGNWPTTLALWLIDYISLSYCSIDGSKCTLTTTKNDENDSCIANGGGGGGKCTLWLDGYYIETFIFTIIGIIWYFWGRKQINRLQTISTKQWLCPNTLSQQRHNS</sequence>
<feature type="region of interest" description="Disordered" evidence="5">
    <location>
        <begin position="1"/>
        <end position="37"/>
    </location>
</feature>
<comment type="subcellular location">
    <subcellularLocation>
        <location evidence="1">Membrane</location>
        <topology evidence="1">Multi-pass membrane protein</topology>
    </subcellularLocation>
</comment>
<gene>
    <name evidence="7" type="ORF">DERF_008628</name>
</gene>
<evidence type="ECO:0000256" key="1">
    <source>
        <dbReference type="ARBA" id="ARBA00004141"/>
    </source>
</evidence>
<dbReference type="PANTHER" id="PTHR12778:SF9">
    <property type="entry name" value="ACETYL-COENZYME A TRANSPORTER 1"/>
    <property type="match status" value="1"/>
</dbReference>